<reference evidence="2" key="1">
    <citation type="submission" date="2020-10" db="EMBL/GenBank/DDBJ databases">
        <authorList>
            <person name="Gilroy R."/>
        </authorList>
    </citation>
    <scope>NUCLEOTIDE SEQUENCE</scope>
    <source>
        <strain evidence="2">ChiSjej6B24-2974</strain>
    </source>
</reference>
<keyword evidence="1" id="KW-0812">Transmembrane</keyword>
<dbReference type="EMBL" id="DVFZ01000103">
    <property type="protein sequence ID" value="HIQ83654.1"/>
    <property type="molecule type" value="Genomic_DNA"/>
</dbReference>
<feature type="transmembrane region" description="Helical" evidence="1">
    <location>
        <begin position="164"/>
        <end position="185"/>
    </location>
</feature>
<keyword evidence="1" id="KW-0472">Membrane</keyword>
<dbReference type="Proteomes" id="UP000824260">
    <property type="component" value="Unassembled WGS sequence"/>
</dbReference>
<protein>
    <submittedName>
        <fullName evidence="2">Uncharacterized protein</fullName>
    </submittedName>
</protein>
<keyword evidence="1" id="KW-1133">Transmembrane helix</keyword>
<evidence type="ECO:0000313" key="3">
    <source>
        <dbReference type="Proteomes" id="UP000824260"/>
    </source>
</evidence>
<gene>
    <name evidence="2" type="ORF">IAA52_11200</name>
</gene>
<reference evidence="2" key="2">
    <citation type="journal article" date="2021" name="PeerJ">
        <title>Extensive microbial diversity within the chicken gut microbiome revealed by metagenomics and culture.</title>
        <authorList>
            <person name="Gilroy R."/>
            <person name="Ravi A."/>
            <person name="Getino M."/>
            <person name="Pursley I."/>
            <person name="Horton D.L."/>
            <person name="Alikhan N.F."/>
            <person name="Baker D."/>
            <person name="Gharbi K."/>
            <person name="Hall N."/>
            <person name="Watson M."/>
            <person name="Adriaenssens E.M."/>
            <person name="Foster-Nyarko E."/>
            <person name="Jarju S."/>
            <person name="Secka A."/>
            <person name="Antonio M."/>
            <person name="Oren A."/>
            <person name="Chaudhuri R.R."/>
            <person name="La Ragione R."/>
            <person name="Hildebrand F."/>
            <person name="Pallen M.J."/>
        </authorList>
    </citation>
    <scope>NUCLEOTIDE SEQUENCE</scope>
    <source>
        <strain evidence="2">ChiSjej6B24-2974</strain>
    </source>
</reference>
<organism evidence="2 3">
    <name type="scientific">Candidatus Pullichristensenella stercorigallinarum</name>
    <dbReference type="NCBI Taxonomy" id="2840909"/>
    <lineage>
        <taxon>Bacteria</taxon>
        <taxon>Bacillati</taxon>
        <taxon>Bacillota</taxon>
        <taxon>Clostridia</taxon>
        <taxon>Candidatus Pullichristensenella</taxon>
    </lineage>
</organism>
<dbReference type="AlphaFoldDB" id="A0A9D0ZQL7"/>
<proteinExistence type="predicted"/>
<accession>A0A9D0ZQL7</accession>
<comment type="caution">
    <text evidence="2">The sequence shown here is derived from an EMBL/GenBank/DDBJ whole genome shotgun (WGS) entry which is preliminary data.</text>
</comment>
<feature type="transmembrane region" description="Helical" evidence="1">
    <location>
        <begin position="191"/>
        <end position="211"/>
    </location>
</feature>
<evidence type="ECO:0000313" key="2">
    <source>
        <dbReference type="EMBL" id="HIQ83654.1"/>
    </source>
</evidence>
<sequence>MVVLPNGLIYGSCPSLVPLLKVKTIVLSLSANMFQNRSAKAALPAMVSFNAGLYSFTTCKVAPWGVLTTPKARDRIAAWGSQRSCARHCIGNSRCGDGTGLYDPEKNQQWICVFFKRSEEDGEMECRHKPKEFIKAAFYHDYVFTCKKCGQDIFWVSYFEFQSISWICSIIKFVSMGIIGSILSIFLEYDYAWLIGGLVPFVLVDIGKIIYMNKVDGCFTTDPKD</sequence>
<name>A0A9D0ZQL7_9FIRM</name>
<evidence type="ECO:0000256" key="1">
    <source>
        <dbReference type="SAM" id="Phobius"/>
    </source>
</evidence>